<dbReference type="GO" id="GO:0016485">
    <property type="term" value="P:protein processing"/>
    <property type="evidence" value="ECO:0007669"/>
    <property type="project" value="TreeGrafter"/>
</dbReference>
<dbReference type="PANTHER" id="PTHR11733">
    <property type="entry name" value="ZINC METALLOPROTEASE FAMILY M13 NEPRILYSIN-RELATED"/>
    <property type="match status" value="1"/>
</dbReference>
<dbReference type="PANTHER" id="PTHR11733:SF195">
    <property type="entry name" value="ENDOTHELIN-CONVERTING ENZYME-LIKE 1"/>
    <property type="match status" value="1"/>
</dbReference>
<feature type="domain" description="Peptidase M13 C-terminal" evidence="1">
    <location>
        <begin position="119"/>
        <end position="199"/>
    </location>
</feature>
<dbReference type="Gene3D" id="3.40.390.10">
    <property type="entry name" value="Collagenase (Catalytic Domain)"/>
    <property type="match status" value="1"/>
</dbReference>
<name>K1PTS1_MAGGI</name>
<gene>
    <name evidence="2" type="ORF">CGI_10020957</name>
</gene>
<dbReference type="InterPro" id="IPR024079">
    <property type="entry name" value="MetalloPept_cat_dom_sf"/>
</dbReference>
<dbReference type="PROSITE" id="PS51885">
    <property type="entry name" value="NEPRILYSIN"/>
    <property type="match status" value="1"/>
</dbReference>
<protein>
    <submittedName>
        <fullName evidence="2">Putative zinc metalloproteinase T16A9.4</fullName>
    </submittedName>
</protein>
<dbReference type="GO" id="GO:0004222">
    <property type="term" value="F:metalloendopeptidase activity"/>
    <property type="evidence" value="ECO:0007669"/>
    <property type="project" value="InterPro"/>
</dbReference>
<sequence length="221" mass="25793">MKTSYNLSLFMRESSETMRGSRTFSKVGQRDNIVLPRKRYGDIHEASGEFPRQRFEYNFGQQSKTARIETFINDAFTPLECTMLNNYLVWKVMDPYDVELSGEYVPASREFYVDRVWNWNELLVPAGLLQFPFYDYTLPHFMNFGSMGSHIAHHLVYGIDHSGGYYNVEGVFEDWWSNRTTNKWIDAKKCVENYYNNQSMGPFTIPGQTIPVKVSGIVLDH</sequence>
<accession>K1PTS1</accession>
<dbReference type="PRINTS" id="PR00786">
    <property type="entry name" value="NEPRILYSIN"/>
</dbReference>
<dbReference type="SUPFAM" id="SSF55486">
    <property type="entry name" value="Metalloproteases ('zincins'), catalytic domain"/>
    <property type="match status" value="1"/>
</dbReference>
<dbReference type="EMBL" id="JH818049">
    <property type="protein sequence ID" value="EKC25043.1"/>
    <property type="molecule type" value="Genomic_DNA"/>
</dbReference>
<evidence type="ECO:0000313" key="2">
    <source>
        <dbReference type="EMBL" id="EKC25043.1"/>
    </source>
</evidence>
<organism evidence="2">
    <name type="scientific">Magallana gigas</name>
    <name type="common">Pacific oyster</name>
    <name type="synonym">Crassostrea gigas</name>
    <dbReference type="NCBI Taxonomy" id="29159"/>
    <lineage>
        <taxon>Eukaryota</taxon>
        <taxon>Metazoa</taxon>
        <taxon>Spiralia</taxon>
        <taxon>Lophotrochozoa</taxon>
        <taxon>Mollusca</taxon>
        <taxon>Bivalvia</taxon>
        <taxon>Autobranchia</taxon>
        <taxon>Pteriomorphia</taxon>
        <taxon>Ostreida</taxon>
        <taxon>Ostreoidea</taxon>
        <taxon>Ostreidae</taxon>
        <taxon>Magallana</taxon>
    </lineage>
</organism>
<dbReference type="HOGENOM" id="CLU_1251718_0_0_1"/>
<dbReference type="InParanoid" id="K1PTS1"/>
<evidence type="ECO:0000259" key="1">
    <source>
        <dbReference type="Pfam" id="PF01431"/>
    </source>
</evidence>
<dbReference type="Pfam" id="PF01431">
    <property type="entry name" value="Peptidase_M13"/>
    <property type="match status" value="1"/>
</dbReference>
<dbReference type="GO" id="GO:0005886">
    <property type="term" value="C:plasma membrane"/>
    <property type="evidence" value="ECO:0007669"/>
    <property type="project" value="TreeGrafter"/>
</dbReference>
<reference evidence="2" key="1">
    <citation type="journal article" date="2012" name="Nature">
        <title>The oyster genome reveals stress adaptation and complexity of shell formation.</title>
        <authorList>
            <person name="Zhang G."/>
            <person name="Fang X."/>
            <person name="Guo X."/>
            <person name="Li L."/>
            <person name="Luo R."/>
            <person name="Xu F."/>
            <person name="Yang P."/>
            <person name="Zhang L."/>
            <person name="Wang X."/>
            <person name="Qi H."/>
            <person name="Xiong Z."/>
            <person name="Que H."/>
            <person name="Xie Y."/>
            <person name="Holland P.W."/>
            <person name="Paps J."/>
            <person name="Zhu Y."/>
            <person name="Wu F."/>
            <person name="Chen Y."/>
            <person name="Wang J."/>
            <person name="Peng C."/>
            <person name="Meng J."/>
            <person name="Yang L."/>
            <person name="Liu J."/>
            <person name="Wen B."/>
            <person name="Zhang N."/>
            <person name="Huang Z."/>
            <person name="Zhu Q."/>
            <person name="Feng Y."/>
            <person name="Mount A."/>
            <person name="Hedgecock D."/>
            <person name="Xu Z."/>
            <person name="Liu Y."/>
            <person name="Domazet-Loso T."/>
            <person name="Du Y."/>
            <person name="Sun X."/>
            <person name="Zhang S."/>
            <person name="Liu B."/>
            <person name="Cheng P."/>
            <person name="Jiang X."/>
            <person name="Li J."/>
            <person name="Fan D."/>
            <person name="Wang W."/>
            <person name="Fu W."/>
            <person name="Wang T."/>
            <person name="Wang B."/>
            <person name="Zhang J."/>
            <person name="Peng Z."/>
            <person name="Li Y."/>
            <person name="Li N."/>
            <person name="Wang J."/>
            <person name="Chen M."/>
            <person name="He Y."/>
            <person name="Tan F."/>
            <person name="Song X."/>
            <person name="Zheng Q."/>
            <person name="Huang R."/>
            <person name="Yang H."/>
            <person name="Du X."/>
            <person name="Chen L."/>
            <person name="Yang M."/>
            <person name="Gaffney P.M."/>
            <person name="Wang S."/>
            <person name="Luo L."/>
            <person name="She Z."/>
            <person name="Ming Y."/>
            <person name="Huang W."/>
            <person name="Zhang S."/>
            <person name="Huang B."/>
            <person name="Zhang Y."/>
            <person name="Qu T."/>
            <person name="Ni P."/>
            <person name="Miao G."/>
            <person name="Wang J."/>
            <person name="Wang Q."/>
            <person name="Steinberg C.E."/>
            <person name="Wang H."/>
            <person name="Li N."/>
            <person name="Qian L."/>
            <person name="Zhang G."/>
            <person name="Li Y."/>
            <person name="Yang H."/>
            <person name="Liu X."/>
            <person name="Wang J."/>
            <person name="Yin Y."/>
            <person name="Wang J."/>
        </authorList>
    </citation>
    <scope>NUCLEOTIDE SEQUENCE [LARGE SCALE GENOMIC DNA]</scope>
    <source>
        <strain evidence="2">05x7-T-G4-1.051#20</strain>
    </source>
</reference>
<proteinExistence type="predicted"/>
<dbReference type="AlphaFoldDB" id="K1PTS1"/>
<dbReference type="InterPro" id="IPR018497">
    <property type="entry name" value="Peptidase_M13_C"/>
</dbReference>
<dbReference type="InterPro" id="IPR000718">
    <property type="entry name" value="Peptidase_M13"/>
</dbReference>